<dbReference type="GO" id="GO:0003743">
    <property type="term" value="F:translation initiation factor activity"/>
    <property type="evidence" value="ECO:0007669"/>
    <property type="project" value="UniProtKB-UniRule"/>
</dbReference>
<dbReference type="Gene3D" id="2.40.50.140">
    <property type="entry name" value="Nucleic acid-binding proteins"/>
    <property type="match status" value="1"/>
</dbReference>
<gene>
    <name evidence="3" type="ORF">GQA06_24805</name>
    <name evidence="4" type="ORF">GQA06_25625</name>
</gene>
<feature type="non-terminal residue" evidence="4">
    <location>
        <position position="1"/>
    </location>
</feature>
<reference evidence="4 5" key="1">
    <citation type="submission" date="2019-12" db="EMBL/GenBank/DDBJ databases">
        <title>Enteriobacteria Tanzani isolates_8377-8380.</title>
        <authorList>
            <person name="Subbiah M."/>
            <person name="Call D."/>
        </authorList>
    </citation>
    <scope>NUCLEOTIDE SEQUENCE [LARGE SCALE GENOMIC DNA]</scope>
    <source>
        <strain evidence="4 5">8380wG1</strain>
    </source>
</reference>
<evidence type="ECO:0000313" key="5">
    <source>
        <dbReference type="Proteomes" id="UP000430387"/>
    </source>
</evidence>
<dbReference type="PROSITE" id="PS50832">
    <property type="entry name" value="S1_IF1_TYPE"/>
    <property type="match status" value="1"/>
</dbReference>
<dbReference type="EMBL" id="WTQJ01001393">
    <property type="protein sequence ID" value="MWR16991.1"/>
    <property type="molecule type" value="Genomic_DNA"/>
</dbReference>
<comment type="caution">
    <text evidence="4">The sequence shown here is derived from an EMBL/GenBank/DDBJ whole genome shotgun (WGS) entry which is preliminary data.</text>
</comment>
<dbReference type="GO" id="GO:0003723">
    <property type="term" value="F:RNA binding"/>
    <property type="evidence" value="ECO:0007669"/>
    <property type="project" value="InterPro"/>
</dbReference>
<dbReference type="AlphaFoldDB" id="A0A6D0IKC1"/>
<organism evidence="4 5">
    <name type="scientific">Escherichia coli</name>
    <dbReference type="NCBI Taxonomy" id="562"/>
    <lineage>
        <taxon>Bacteria</taxon>
        <taxon>Pseudomonadati</taxon>
        <taxon>Pseudomonadota</taxon>
        <taxon>Gammaproteobacteria</taxon>
        <taxon>Enterobacterales</taxon>
        <taxon>Enterobacteriaceae</taxon>
        <taxon>Escherichia</taxon>
    </lineage>
</organism>
<evidence type="ECO:0000313" key="4">
    <source>
        <dbReference type="EMBL" id="MWR17152.1"/>
    </source>
</evidence>
<protein>
    <submittedName>
        <fullName evidence="4">Translation initiation factor IF-1</fullName>
    </submittedName>
</protein>
<evidence type="ECO:0000313" key="3">
    <source>
        <dbReference type="EMBL" id="MWR16991.1"/>
    </source>
</evidence>
<accession>A0A6D0IKC1</accession>
<sequence>TGDKVTVELTPYDLSKGRIVFRSR</sequence>
<dbReference type="Pfam" id="PF01176">
    <property type="entry name" value="eIF-1a"/>
    <property type="match status" value="1"/>
</dbReference>
<proteinExistence type="predicted"/>
<dbReference type="Proteomes" id="UP000430387">
    <property type="component" value="Unassembled WGS sequence"/>
</dbReference>
<dbReference type="InterPro" id="IPR012340">
    <property type="entry name" value="NA-bd_OB-fold"/>
</dbReference>
<dbReference type="InterPro" id="IPR006196">
    <property type="entry name" value="RNA-binding_domain_S1_IF1"/>
</dbReference>
<evidence type="ECO:0000256" key="1">
    <source>
        <dbReference type="PROSITE-ProRule" id="PRU00181"/>
    </source>
</evidence>
<dbReference type="EMBL" id="WTQJ01001498">
    <property type="protein sequence ID" value="MWR17152.1"/>
    <property type="molecule type" value="Genomic_DNA"/>
</dbReference>
<keyword evidence="1 4" id="KW-0396">Initiation factor</keyword>
<feature type="domain" description="S1-like" evidence="2">
    <location>
        <begin position="1"/>
        <end position="24"/>
    </location>
</feature>
<evidence type="ECO:0000259" key="2">
    <source>
        <dbReference type="PROSITE" id="PS50832"/>
    </source>
</evidence>
<dbReference type="SUPFAM" id="SSF50249">
    <property type="entry name" value="Nucleic acid-binding proteins"/>
    <property type="match status" value="1"/>
</dbReference>
<keyword evidence="1" id="KW-0648">Protein biosynthesis</keyword>
<name>A0A6D0IKC1_ECOLX</name>